<dbReference type="InterPro" id="IPR051606">
    <property type="entry name" value="Polyketide_Oxido-like"/>
</dbReference>
<evidence type="ECO:0000313" key="3">
    <source>
        <dbReference type="Proteomes" id="UP000199671"/>
    </source>
</evidence>
<dbReference type="PANTHER" id="PTHR43355:SF2">
    <property type="entry name" value="FLAVIN REDUCTASE (NADPH)"/>
    <property type="match status" value="1"/>
</dbReference>
<dbReference type="Pfam" id="PF13460">
    <property type="entry name" value="NAD_binding_10"/>
    <property type="match status" value="1"/>
</dbReference>
<dbReference type="SUPFAM" id="SSF51735">
    <property type="entry name" value="NAD(P)-binding Rossmann-fold domains"/>
    <property type="match status" value="1"/>
</dbReference>
<evidence type="ECO:0000313" key="2">
    <source>
        <dbReference type="EMBL" id="SDM94139.1"/>
    </source>
</evidence>
<dbReference type="AlphaFoldDB" id="A0A1G9XBH8"/>
<dbReference type="GO" id="GO:0016646">
    <property type="term" value="F:oxidoreductase activity, acting on the CH-NH group of donors, NAD or NADP as acceptor"/>
    <property type="evidence" value="ECO:0007669"/>
    <property type="project" value="TreeGrafter"/>
</dbReference>
<feature type="domain" description="NAD(P)-binding" evidence="1">
    <location>
        <begin position="7"/>
        <end position="192"/>
    </location>
</feature>
<sequence>MKLLILGATGPTGNHALTRALDHGDDVHILVRSPEKLGDLAGRVAVTAGDARDADCVVRAMDGCDAVISALGRGGSPRHGDLFTDAASAVVAAAQRTGVRRLVWMSSFGVGDTIRTATLTQRLGYRTFLRGIFANKAAAEEFLRASDLEWTFVYPTALTNGPARGGCRVGESLRMHGMERVSRADVAAFMHEEAHAGRWLRRGVVISG</sequence>
<evidence type="ECO:0000259" key="1">
    <source>
        <dbReference type="Pfam" id="PF13460"/>
    </source>
</evidence>
<dbReference type="PANTHER" id="PTHR43355">
    <property type="entry name" value="FLAVIN REDUCTASE (NADPH)"/>
    <property type="match status" value="1"/>
</dbReference>
<dbReference type="RefSeq" id="WP_092610969.1">
    <property type="nucleotide sequence ID" value="NZ_FNHU01000009.1"/>
</dbReference>
<organism evidence="2 3">
    <name type="scientific">Actinomyces ruminicola</name>
    <dbReference type="NCBI Taxonomy" id="332524"/>
    <lineage>
        <taxon>Bacteria</taxon>
        <taxon>Bacillati</taxon>
        <taxon>Actinomycetota</taxon>
        <taxon>Actinomycetes</taxon>
        <taxon>Actinomycetales</taxon>
        <taxon>Actinomycetaceae</taxon>
        <taxon>Actinomyces</taxon>
    </lineage>
</organism>
<reference evidence="2 3" key="1">
    <citation type="submission" date="2016-10" db="EMBL/GenBank/DDBJ databases">
        <authorList>
            <person name="de Groot N.N."/>
        </authorList>
    </citation>
    <scope>NUCLEOTIDE SEQUENCE [LARGE SCALE GENOMIC DNA]</scope>
    <source>
        <strain evidence="2 3">KPR-7B</strain>
    </source>
</reference>
<name>A0A1G9XBH8_9ACTO</name>
<dbReference type="Gene3D" id="3.40.50.720">
    <property type="entry name" value="NAD(P)-binding Rossmann-like Domain"/>
    <property type="match status" value="1"/>
</dbReference>
<dbReference type="EMBL" id="FNHU01000009">
    <property type="protein sequence ID" value="SDM94139.1"/>
    <property type="molecule type" value="Genomic_DNA"/>
</dbReference>
<protein>
    <submittedName>
        <fullName evidence="2">Putative NADH-flavin reductase</fullName>
    </submittedName>
</protein>
<dbReference type="InterPro" id="IPR016040">
    <property type="entry name" value="NAD(P)-bd_dom"/>
</dbReference>
<proteinExistence type="predicted"/>
<gene>
    <name evidence="2" type="ORF">SAMN04487766_10970</name>
</gene>
<accession>A0A1G9XBH8</accession>
<dbReference type="InterPro" id="IPR036291">
    <property type="entry name" value="NAD(P)-bd_dom_sf"/>
</dbReference>
<dbReference type="OrthoDB" id="3763081at2"/>
<dbReference type="Proteomes" id="UP000199671">
    <property type="component" value="Unassembled WGS sequence"/>
</dbReference>